<feature type="domain" description="Helicase-associated" evidence="2">
    <location>
        <begin position="24"/>
        <end position="82"/>
    </location>
</feature>
<proteinExistence type="predicted"/>
<dbReference type="EMBL" id="AGNL01048417">
    <property type="protein sequence ID" value="EJK45568.1"/>
    <property type="molecule type" value="Genomic_DNA"/>
</dbReference>
<organism evidence="3 4">
    <name type="scientific">Thalassiosira oceanica</name>
    <name type="common">Marine diatom</name>
    <dbReference type="NCBI Taxonomy" id="159749"/>
    <lineage>
        <taxon>Eukaryota</taxon>
        <taxon>Sar</taxon>
        <taxon>Stramenopiles</taxon>
        <taxon>Ochrophyta</taxon>
        <taxon>Bacillariophyta</taxon>
        <taxon>Coscinodiscophyceae</taxon>
        <taxon>Thalassiosirophycidae</taxon>
        <taxon>Thalassiosirales</taxon>
        <taxon>Thalassiosiraceae</taxon>
        <taxon>Thalassiosira</taxon>
    </lineage>
</organism>
<evidence type="ECO:0000313" key="3">
    <source>
        <dbReference type="EMBL" id="EJK45568.1"/>
    </source>
</evidence>
<feature type="compositionally biased region" description="Basic and acidic residues" evidence="1">
    <location>
        <begin position="17"/>
        <end position="26"/>
    </location>
</feature>
<feature type="domain" description="Helicase-associated" evidence="2">
    <location>
        <begin position="234"/>
        <end position="289"/>
    </location>
</feature>
<dbReference type="InterPro" id="IPR005114">
    <property type="entry name" value="Helicase_assoc"/>
</dbReference>
<gene>
    <name evidence="3" type="ORF">THAOC_35813</name>
</gene>
<feature type="region of interest" description="Disordered" evidence="1">
    <location>
        <begin position="84"/>
        <end position="104"/>
    </location>
</feature>
<feature type="compositionally biased region" description="Basic and acidic residues" evidence="1">
    <location>
        <begin position="89"/>
        <end position="104"/>
    </location>
</feature>
<accession>K0R0B5</accession>
<dbReference type="PANTHER" id="PTHR33418:SF1">
    <property type="entry name" value="HELICASE-ASSOCIATED DOMAIN-CONTAINING PROTEIN"/>
    <property type="match status" value="1"/>
</dbReference>
<name>K0R0B5_THAOC</name>
<evidence type="ECO:0000313" key="4">
    <source>
        <dbReference type="Proteomes" id="UP000266841"/>
    </source>
</evidence>
<dbReference type="AlphaFoldDB" id="K0R0B5"/>
<sequence>MVSMVRVPARSGGAVDPKPKGNWHDRKWNDRYDELKDFKANHHHCNVPYRHETLGRWVSKQRAARKNAKLSEDRVKKLDALGLEWNPQGDRHDPRPRGNRHDQKWNDRCSELEAFRAKHRHCNVPQSQKPLGTWVNRQRQRKGKLSEGRIQKLDALGFDWSLRSTLPTWDERLKELVEYKREHGDCNVATREGSLGTWVNGQRQLQKKGKLSEERVQKLGKLGFQWSPRSTLPTWENRFDELTEYKSEHGHCNVPFRQGSLGRWVKTQRFNYKRSKLSEGRAQKLGTLGLDWSPGS</sequence>
<dbReference type="OrthoDB" id="45515at2759"/>
<comment type="caution">
    <text evidence="3">The sequence shown here is derived from an EMBL/GenBank/DDBJ whole genome shotgun (WGS) entry which is preliminary data.</text>
</comment>
<dbReference type="PANTHER" id="PTHR33418">
    <property type="entry name" value="HELICASE-ASSOCIATED"/>
    <property type="match status" value="1"/>
</dbReference>
<dbReference type="OMA" id="RSTLPTW"/>
<evidence type="ECO:0000259" key="2">
    <source>
        <dbReference type="Pfam" id="PF03457"/>
    </source>
</evidence>
<feature type="domain" description="Helicase-associated" evidence="2">
    <location>
        <begin position="168"/>
        <end position="224"/>
    </location>
</feature>
<protein>
    <recommendedName>
        <fullName evidence="2">Helicase-associated domain-containing protein</fullName>
    </recommendedName>
</protein>
<dbReference type="Proteomes" id="UP000266841">
    <property type="component" value="Unassembled WGS sequence"/>
</dbReference>
<feature type="region of interest" description="Disordered" evidence="1">
    <location>
        <begin position="1"/>
        <end position="26"/>
    </location>
</feature>
<keyword evidence="4" id="KW-1185">Reference proteome</keyword>
<feature type="domain" description="Helicase-associated" evidence="2">
    <location>
        <begin position="101"/>
        <end position="158"/>
    </location>
</feature>
<evidence type="ECO:0000256" key="1">
    <source>
        <dbReference type="SAM" id="MobiDB-lite"/>
    </source>
</evidence>
<reference evidence="3 4" key="1">
    <citation type="journal article" date="2012" name="Genome Biol.">
        <title>Genome and low-iron response of an oceanic diatom adapted to chronic iron limitation.</title>
        <authorList>
            <person name="Lommer M."/>
            <person name="Specht M."/>
            <person name="Roy A.S."/>
            <person name="Kraemer L."/>
            <person name="Andreson R."/>
            <person name="Gutowska M.A."/>
            <person name="Wolf J."/>
            <person name="Bergner S.V."/>
            <person name="Schilhabel M.B."/>
            <person name="Klostermeier U.C."/>
            <person name="Beiko R.G."/>
            <person name="Rosenstiel P."/>
            <person name="Hippler M."/>
            <person name="Laroche J."/>
        </authorList>
    </citation>
    <scope>NUCLEOTIDE SEQUENCE [LARGE SCALE GENOMIC DNA]</scope>
    <source>
        <strain evidence="3 4">CCMP1005</strain>
    </source>
</reference>
<dbReference type="Pfam" id="PF03457">
    <property type="entry name" value="HA"/>
    <property type="match status" value="4"/>
</dbReference>
<dbReference type="Gene3D" id="6.10.140.530">
    <property type="match status" value="4"/>
</dbReference>